<protein>
    <submittedName>
        <fullName evidence="2">DUF4294 domain-containing protein</fullName>
    </submittedName>
</protein>
<dbReference type="Proteomes" id="UP000321580">
    <property type="component" value="Unassembled WGS sequence"/>
</dbReference>
<reference evidence="2 3" key="1">
    <citation type="submission" date="2019-08" db="EMBL/GenBank/DDBJ databases">
        <title>Genome of Phaeodactylibacter luteus.</title>
        <authorList>
            <person name="Bowman J.P."/>
        </authorList>
    </citation>
    <scope>NUCLEOTIDE SEQUENCE [LARGE SCALE GENOMIC DNA]</scope>
    <source>
        <strain evidence="2 3">KCTC 42180</strain>
    </source>
</reference>
<name>A0A5C6RGI0_9BACT</name>
<evidence type="ECO:0000313" key="3">
    <source>
        <dbReference type="Proteomes" id="UP000321580"/>
    </source>
</evidence>
<evidence type="ECO:0000256" key="1">
    <source>
        <dbReference type="SAM" id="SignalP"/>
    </source>
</evidence>
<organism evidence="2 3">
    <name type="scientific">Phaeodactylibacter luteus</name>
    <dbReference type="NCBI Taxonomy" id="1564516"/>
    <lineage>
        <taxon>Bacteria</taxon>
        <taxon>Pseudomonadati</taxon>
        <taxon>Bacteroidota</taxon>
        <taxon>Saprospiria</taxon>
        <taxon>Saprospirales</taxon>
        <taxon>Haliscomenobacteraceae</taxon>
        <taxon>Phaeodactylibacter</taxon>
    </lineage>
</organism>
<evidence type="ECO:0000313" key="2">
    <source>
        <dbReference type="EMBL" id="TXB61456.1"/>
    </source>
</evidence>
<dbReference type="InterPro" id="IPR025636">
    <property type="entry name" value="DUF4294"/>
</dbReference>
<feature type="signal peptide" evidence="1">
    <location>
        <begin position="1"/>
        <end position="20"/>
    </location>
</feature>
<sequence>MKPFFFLLSLTFFAYSNVFAQATGSVEINGQLLPFMVDECGDTLIMATLDDVSVSSPKNFENREDYLKYRRYRRYAAVVYPYAVEAIKLFREVEYATSHMKDREQKRYIRKLHKNLKEDFTDPLKGLTKTQGMILIEMIERELDRPLYDLIKDLRNGLTAAYWNTLGSMFGHDIKSGYVEGADPILDAVLQDMNISYDIPAGRLGGAVGE</sequence>
<dbReference type="Pfam" id="PF14127">
    <property type="entry name" value="DUF4294"/>
    <property type="match status" value="1"/>
</dbReference>
<accession>A0A5C6RGI0</accession>
<gene>
    <name evidence="2" type="ORF">FRY97_19145</name>
</gene>
<proteinExistence type="predicted"/>
<dbReference type="AlphaFoldDB" id="A0A5C6RGI0"/>
<dbReference type="EMBL" id="VOOR01000059">
    <property type="protein sequence ID" value="TXB61456.1"/>
    <property type="molecule type" value="Genomic_DNA"/>
</dbReference>
<dbReference type="OrthoDB" id="1491885at2"/>
<dbReference type="RefSeq" id="WP_147169184.1">
    <property type="nucleotide sequence ID" value="NZ_VOOR01000059.1"/>
</dbReference>
<feature type="chain" id="PRO_5023123394" evidence="1">
    <location>
        <begin position="21"/>
        <end position="210"/>
    </location>
</feature>
<comment type="caution">
    <text evidence="2">The sequence shown here is derived from an EMBL/GenBank/DDBJ whole genome shotgun (WGS) entry which is preliminary data.</text>
</comment>
<keyword evidence="3" id="KW-1185">Reference proteome</keyword>
<keyword evidence="1" id="KW-0732">Signal</keyword>